<dbReference type="PRINTS" id="PR01755">
    <property type="entry name" value="SECFTRNLCASE"/>
</dbReference>
<dbReference type="GO" id="GO:0005886">
    <property type="term" value="C:plasma membrane"/>
    <property type="evidence" value="ECO:0007669"/>
    <property type="project" value="UniProtKB-SubCell"/>
</dbReference>
<evidence type="ECO:0000256" key="12">
    <source>
        <dbReference type="HAMAP-Rule" id="MF_01463"/>
    </source>
</evidence>
<dbReference type="InterPro" id="IPR022646">
    <property type="entry name" value="SecD/SecF_CS"/>
</dbReference>
<keyword evidence="5 12" id="KW-0653">Protein transport</keyword>
<dbReference type="NCBIfam" id="NF009581">
    <property type="entry name" value="PRK13024.1-1"/>
    <property type="match status" value="1"/>
</dbReference>
<feature type="transmembrane region" description="Helical" evidence="12">
    <location>
        <begin position="623"/>
        <end position="644"/>
    </location>
</feature>
<dbReference type="GO" id="GO:0015450">
    <property type="term" value="F:protein-transporting ATPase activity"/>
    <property type="evidence" value="ECO:0007669"/>
    <property type="project" value="InterPro"/>
</dbReference>
<dbReference type="Pfam" id="PF07549">
    <property type="entry name" value="Sec_GG"/>
    <property type="match status" value="1"/>
</dbReference>
<dbReference type="InterPro" id="IPR048631">
    <property type="entry name" value="SecD_1st"/>
</dbReference>
<evidence type="ECO:0000256" key="2">
    <source>
        <dbReference type="ARBA" id="ARBA00022448"/>
    </source>
</evidence>
<dbReference type="RefSeq" id="WP_066420865.1">
    <property type="nucleotide sequence ID" value="NZ_CP018866.1"/>
</dbReference>
<evidence type="ECO:0000259" key="14">
    <source>
        <dbReference type="Pfam" id="PF02355"/>
    </source>
</evidence>
<evidence type="ECO:0000256" key="5">
    <source>
        <dbReference type="ARBA" id="ARBA00022927"/>
    </source>
</evidence>
<feature type="transmembrane region" description="Helical" evidence="12">
    <location>
        <begin position="310"/>
        <end position="334"/>
    </location>
</feature>
<evidence type="ECO:0000313" key="17">
    <source>
        <dbReference type="Proteomes" id="UP000215224"/>
    </source>
</evidence>
<feature type="domain" description="Protein export membrane protein SecD/SecF C-terminal" evidence="14">
    <location>
        <begin position="553"/>
        <end position="731"/>
    </location>
</feature>
<evidence type="ECO:0000256" key="3">
    <source>
        <dbReference type="ARBA" id="ARBA00022475"/>
    </source>
</evidence>
<dbReference type="InterPro" id="IPR005665">
    <property type="entry name" value="SecF_bac"/>
</dbReference>
<feature type="transmembrane region" description="Helical" evidence="12">
    <location>
        <begin position="594"/>
        <end position="617"/>
    </location>
</feature>
<dbReference type="GO" id="GO:0043952">
    <property type="term" value="P:protein transport by the Sec complex"/>
    <property type="evidence" value="ECO:0007669"/>
    <property type="project" value="UniProtKB-UniRule"/>
</dbReference>
<evidence type="ECO:0000256" key="11">
    <source>
        <dbReference type="ARBA" id="ARBA00061053"/>
    </source>
</evidence>
<gene>
    <name evidence="13" type="primary">secF</name>
    <name evidence="12" type="synonym">secD</name>
    <name evidence="16" type="ORF">BC6307_16120</name>
</gene>
<feature type="transmembrane region" description="Helical" evidence="12">
    <location>
        <begin position="458"/>
        <end position="476"/>
    </location>
</feature>
<evidence type="ECO:0000256" key="6">
    <source>
        <dbReference type="ARBA" id="ARBA00022989"/>
    </source>
</evidence>
<dbReference type="Proteomes" id="UP000215224">
    <property type="component" value="Chromosome"/>
</dbReference>
<keyword evidence="8 12" id="KW-0472">Membrane</keyword>
<proteinExistence type="inferred from homology"/>
<dbReference type="PANTHER" id="PTHR30081">
    <property type="entry name" value="PROTEIN-EXPORT MEMBRANE PROTEIN SEC"/>
    <property type="match status" value="1"/>
</dbReference>
<comment type="subcellular location">
    <subcellularLocation>
        <location evidence="1 12">Cell membrane</location>
        <topology evidence="1 12">Multi-pass membrane protein</topology>
    </subcellularLocation>
</comment>
<dbReference type="FunFam" id="1.20.1640.10:FF:000024">
    <property type="entry name" value="Multifunctional fusion protein"/>
    <property type="match status" value="1"/>
</dbReference>
<comment type="subunit">
    <text evidence="13">Forms a complex with SecD. Part of the essential Sec protein translocation apparatus which comprises SecA, SecYEG and auxiliary proteins SecDF. Other proteins may also be involved.</text>
</comment>
<comment type="similarity">
    <text evidence="10">In the C-terminal section; belongs to the SecD/SecF family. SecF subfamily.</text>
</comment>
<dbReference type="KEGG" id="bcoh:BC6307_16120"/>
<keyword evidence="2 12" id="KW-0813">Transport</keyword>
<dbReference type="InterPro" id="IPR022813">
    <property type="entry name" value="SecD/SecF_arch_bac"/>
</dbReference>
<evidence type="ECO:0000256" key="8">
    <source>
        <dbReference type="ARBA" id="ARBA00023136"/>
    </source>
</evidence>
<dbReference type="InterPro" id="IPR055344">
    <property type="entry name" value="SecD_SecF_C_bact"/>
</dbReference>
<dbReference type="GO" id="GO:0065002">
    <property type="term" value="P:intracellular protein transmembrane transport"/>
    <property type="evidence" value="ECO:0007669"/>
    <property type="project" value="UniProtKB-UniRule"/>
</dbReference>
<keyword evidence="7 12" id="KW-0811">Translocation</keyword>
<dbReference type="AlphaFoldDB" id="A0A223KTN4"/>
<evidence type="ECO:0000256" key="13">
    <source>
        <dbReference type="HAMAP-Rule" id="MF_01464"/>
    </source>
</evidence>
<dbReference type="InterPro" id="IPR005791">
    <property type="entry name" value="SecD"/>
</dbReference>
<keyword evidence="3 12" id="KW-1003">Cell membrane</keyword>
<dbReference type="Gene3D" id="1.20.1640.10">
    <property type="entry name" value="Multidrug efflux transporter AcrB transmembrane domain"/>
    <property type="match status" value="2"/>
</dbReference>
<dbReference type="HAMAP" id="MF_01463_B">
    <property type="entry name" value="SecD_B"/>
    <property type="match status" value="1"/>
</dbReference>
<dbReference type="PANTHER" id="PTHR30081:SF1">
    <property type="entry name" value="PROTEIN TRANSLOCASE SUBUNIT SECD"/>
    <property type="match status" value="1"/>
</dbReference>
<feature type="transmembrane region" description="Helical" evidence="12">
    <location>
        <begin position="703"/>
        <end position="729"/>
    </location>
</feature>
<accession>A0A223KTN4</accession>
<dbReference type="EMBL" id="CP018866">
    <property type="protein sequence ID" value="AST92704.1"/>
    <property type="molecule type" value="Genomic_DNA"/>
</dbReference>
<feature type="transmembrane region" description="Helical" evidence="12">
    <location>
        <begin position="284"/>
        <end position="304"/>
    </location>
</feature>
<feature type="transmembrane region" description="Helical" evidence="12">
    <location>
        <begin position="261"/>
        <end position="279"/>
    </location>
</feature>
<keyword evidence="4 12" id="KW-0812">Transmembrane</keyword>
<evidence type="ECO:0000259" key="15">
    <source>
        <dbReference type="Pfam" id="PF21760"/>
    </source>
</evidence>
<dbReference type="NCBIfam" id="TIGR01129">
    <property type="entry name" value="secD"/>
    <property type="match status" value="1"/>
</dbReference>
<feature type="domain" description="Protein export membrane protein SecD/SecF C-terminal" evidence="14">
    <location>
        <begin position="240"/>
        <end position="401"/>
    </location>
</feature>
<evidence type="ECO:0000256" key="1">
    <source>
        <dbReference type="ARBA" id="ARBA00004651"/>
    </source>
</evidence>
<sequence length="750" mass="82987">MVKRGRIVAFFLVLVLIASMIGSSTNWITNNMKLGLDLQGGFEVLYEVKSVSGTDIDREMLVSTVSALNKRVNVLGVSEPRIDIEGENRIRVQLAGVEDQTNARELLSTEAKLTFRDINDNLLMDGTDLVENGATQSFDQSNRPSVALKIKDAEKFREITRELSSKLYPENMMVIWLDFEEGVDSFAEERQKDEPKYLSAATVEQVFHQPEVQIQGPTFTVPSAKELADLLNAGALPVELEEIYSTSVGAQFGETALQKTVFAGAVGIAIIFLFMLIVYRVPGFVAVVTLSLYIFLVLVVFNAMNAVLTLPGIAALILGVGMAVDANILTYERIKEELKLGKSMMSAFRAGNRNSLSTILDANITTLLAAAVMFVYGTSSVQGFATMLIVSILISFLTAVLGTRLLLGLWVYSRALNNKPHLFGLKKEEIMDIKDTKEDTVPPNRFENVDFIKHRKKYFIFSTTMVVVGIILLSTLKLNLGIDFVSGTRVEIMADTTISAEAVEQELAEINLEPRDVVLSGANKEIAVARFIDELNQQDIATIKEHLKAKFGSEPNVSSVSPIVGQEISRNAFFAVLIAAVGIIIYVTIRFEWIFAASAIIALFHDAFFIVAFFSLVRLEVDLTFIAAVLTIVGYSINDTIVTFDRIRENLKKKKRVKTFDDLAEVVNVSLQQTFTRSIYTVATILFAVVALLIFGSESITNFSVALLVGLVAGTYSSLFLASQLWLVWKHKQLMRPKKVTPEDELEPEV</sequence>
<keyword evidence="6 12" id="KW-1133">Transmembrane helix</keyword>
<dbReference type="Gene3D" id="3.30.70.3220">
    <property type="match status" value="1"/>
</dbReference>
<feature type="domain" description="Protein translocase subunit SecDF P1" evidence="15">
    <location>
        <begin position="64"/>
        <end position="119"/>
    </location>
</feature>
<dbReference type="HAMAP" id="MF_01464_B">
    <property type="entry name" value="SecF_B"/>
    <property type="match status" value="1"/>
</dbReference>
<feature type="transmembrane region" description="Helical" evidence="12">
    <location>
        <begin position="568"/>
        <end position="587"/>
    </location>
</feature>
<reference evidence="16 17" key="1">
    <citation type="submission" date="2016-12" db="EMBL/GenBank/DDBJ databases">
        <title>The whole genome sequencing and assembly of Bacillus cohnii DSM 6307T strain.</title>
        <authorList>
            <person name="Lee Y.-J."/>
            <person name="Yi H."/>
            <person name="Bahn Y.-S."/>
            <person name="Kim J.F."/>
            <person name="Lee D.-W."/>
        </authorList>
    </citation>
    <scope>NUCLEOTIDE SEQUENCE [LARGE SCALE GENOMIC DNA]</scope>
    <source>
        <strain evidence="16 17">DSM 6307</strain>
    </source>
</reference>
<comment type="caution">
    <text evidence="12">Lacks conserved residue(s) required for the propagation of feature annotation.</text>
</comment>
<evidence type="ECO:0000256" key="10">
    <source>
        <dbReference type="ARBA" id="ARBA00060856"/>
    </source>
</evidence>
<evidence type="ECO:0000256" key="7">
    <source>
        <dbReference type="ARBA" id="ARBA00023010"/>
    </source>
</evidence>
<dbReference type="FunFam" id="1.20.1640.10:FF:000004">
    <property type="entry name" value="Protein translocase subunit SecD"/>
    <property type="match status" value="1"/>
</dbReference>
<dbReference type="GO" id="GO:0006605">
    <property type="term" value="P:protein targeting"/>
    <property type="evidence" value="ECO:0007669"/>
    <property type="project" value="UniProtKB-UniRule"/>
</dbReference>
<keyword evidence="17" id="KW-1185">Reference proteome</keyword>
<comment type="similarity">
    <text evidence="12">Belongs to the SecD/SecF family. SecD subfamily.</text>
</comment>
<dbReference type="NCBIfam" id="TIGR00966">
    <property type="entry name" value="transloc_SecF"/>
    <property type="match status" value="1"/>
</dbReference>
<comment type="similarity">
    <text evidence="11">In the N-terminal section; belongs to the SecD/SecF family. SecD subfamily.</text>
</comment>
<feature type="transmembrane region" description="Helical" evidence="12">
    <location>
        <begin position="355"/>
        <end position="376"/>
    </location>
</feature>
<dbReference type="STRING" id="1314751.GCA_001591425_04522"/>
<evidence type="ECO:0000256" key="9">
    <source>
        <dbReference type="ARBA" id="ARBA00059018"/>
    </source>
</evidence>
<evidence type="ECO:0000313" key="16">
    <source>
        <dbReference type="EMBL" id="AST92704.1"/>
    </source>
</evidence>
<feature type="transmembrane region" description="Helical" evidence="12">
    <location>
        <begin position="679"/>
        <end position="697"/>
    </location>
</feature>
<dbReference type="InterPro" id="IPR022645">
    <property type="entry name" value="SecD/SecF_bac"/>
</dbReference>
<evidence type="ECO:0000256" key="4">
    <source>
        <dbReference type="ARBA" id="ARBA00022692"/>
    </source>
</evidence>
<dbReference type="Pfam" id="PF21760">
    <property type="entry name" value="SecD_1st"/>
    <property type="match status" value="1"/>
</dbReference>
<comment type="function">
    <text evidence="9 12">Part of the Sec protein translocase complex. Interacts with the SecYEG preprotein conducting channel. SecDF uses the proton motive force (PMF) to complete protein translocation after the ATP-dependent function of SecA.</text>
</comment>
<dbReference type="SUPFAM" id="SSF82866">
    <property type="entry name" value="Multidrug efflux transporter AcrB transmembrane domain"/>
    <property type="match status" value="2"/>
</dbReference>
<organism evidence="16 17">
    <name type="scientific">Sutcliffiella cohnii</name>
    <dbReference type="NCBI Taxonomy" id="33932"/>
    <lineage>
        <taxon>Bacteria</taxon>
        <taxon>Bacillati</taxon>
        <taxon>Bacillota</taxon>
        <taxon>Bacilli</taxon>
        <taxon>Bacillales</taxon>
        <taxon>Bacillaceae</taxon>
        <taxon>Sutcliffiella</taxon>
    </lineage>
</organism>
<dbReference type="InterPro" id="IPR048634">
    <property type="entry name" value="SecD_SecF_C"/>
</dbReference>
<dbReference type="Pfam" id="PF02355">
    <property type="entry name" value="SecD_SecF_C"/>
    <property type="match status" value="2"/>
</dbReference>
<name>A0A223KTN4_9BACI</name>
<comment type="similarity">
    <text evidence="13">Belongs to the SecD/SecF family. SecF subfamily.</text>
</comment>
<protein>
    <recommendedName>
        <fullName evidence="12 13">Multifunctional fusion protein</fullName>
    </recommendedName>
    <domain>
        <recommendedName>
            <fullName evidence="12">Protein translocase subunit SecD</fullName>
        </recommendedName>
    </domain>
    <domain>
        <recommendedName>
            <fullName evidence="13">Protein-export membrane protein SecF</fullName>
        </recommendedName>
    </domain>
</protein>
<comment type="subunit">
    <text evidence="12">Forms a complex with SecF. Part of the essential Sec protein translocation apparatus which comprises SecA, SecYEG and auxiliary proteins SecDF. Other proteins may also be involved.</text>
</comment>
<feature type="transmembrane region" description="Helical" evidence="12">
    <location>
        <begin position="388"/>
        <end position="412"/>
    </location>
</feature>
<dbReference type="NCBIfam" id="TIGR00916">
    <property type="entry name" value="2A0604s01"/>
    <property type="match status" value="2"/>
</dbReference>